<dbReference type="InterPro" id="IPR010259">
    <property type="entry name" value="S8pro/Inhibitor_I9"/>
</dbReference>
<dbReference type="PROSITE" id="PS00138">
    <property type="entry name" value="SUBTILASE_SER"/>
    <property type="match status" value="1"/>
</dbReference>
<dbReference type="SUPFAM" id="SSF52743">
    <property type="entry name" value="Subtilisin-like"/>
    <property type="match status" value="1"/>
</dbReference>
<dbReference type="Pfam" id="PF05922">
    <property type="entry name" value="Inhibitor_I9"/>
    <property type="match status" value="1"/>
</dbReference>
<dbReference type="InterPro" id="IPR010435">
    <property type="entry name" value="C5a/SBT2-like_Fn3"/>
</dbReference>
<dbReference type="RefSeq" id="WP_188541652.1">
    <property type="nucleotide sequence ID" value="NZ_BMFT01000003.1"/>
</dbReference>
<sequence length="825" mass="87589">MKISLLFRKLSVITLAFGLTVGAIPGVTSASGSSQFKLTNPPNSISLNTVHSNETFISPQIDTSTSDKIRVIVQLEGLPAAVGQYAAKMGMRSLASLSSESAVQDEQQEVLNEASDQGLNLQVNYTYNTVLNGFEVTIPANEISNLAEIPGVKSIQKNSTWYALPIESSSTGDNYEINPLKQIGADQAWAKDLTGAGLKIGVIDTGVDFNHPDIKDAYKGGYDSYYNDSDPSEEPPILPEDDEIGHGVGYEGTYHGTHVAGTIIGRAVNTESEIVQKGVAYDADLYAYKVLGREKEDPTRTSGSSAQIIDGIERAVKDGMDVINLSLGSDSVKDVNSPESVAINNAVLSGVVTVVANGNAGPGYFTMGSPAGAQLAIAVGAVTSESNHYSGQLQSTLEEAAPVATATDATYDFNLMGWETANANFLDIMGTDPLDVVYVGLGDNDDYTEKDVAGKVVLASRGTLAFVDKIAIAKKNGAKAIVIFNGGANGSEADLSESIVGKDDYINVSLGDSFSFIPTFDLKGTEGRALVRALIAYPDQTLKFTFPDDYAVSTIPGDYLASFSSWGPNADNNLSIKPDFTAPGENILSTYPKFDSPTYETSYERLSGTSMAAPHVAGLALLIKQLHPDWAPLDIRAALANTADVITDQDGDLYDVYQQGAGRVNVANAIITPALLESVEPITILDANYNPLDVINYNSSANFGVVAPNAGVQGKELQLKNTSNTEVTYTASIEWHQEHDGINATLDNSIISAAAGQTTSFNLNLEVANAEQDNMFEGQINLESPGLPALHLPFVIYVATEQPSNGFGIQEVQVTNSVVYPNRAS</sequence>
<evidence type="ECO:0000256" key="8">
    <source>
        <dbReference type="PROSITE-ProRule" id="PRU01240"/>
    </source>
</evidence>
<name>A0ABQ1YS88_9BACL</name>
<dbReference type="InterPro" id="IPR015500">
    <property type="entry name" value="Peptidase_S8_subtilisin-rel"/>
</dbReference>
<dbReference type="GO" id="GO:0008233">
    <property type="term" value="F:peptidase activity"/>
    <property type="evidence" value="ECO:0007669"/>
    <property type="project" value="UniProtKB-KW"/>
</dbReference>
<evidence type="ECO:0000259" key="11">
    <source>
        <dbReference type="Pfam" id="PF02225"/>
    </source>
</evidence>
<dbReference type="InterPro" id="IPR046450">
    <property type="entry name" value="PA_dom_sf"/>
</dbReference>
<dbReference type="PROSITE" id="PS00136">
    <property type="entry name" value="SUBTILASE_ASP"/>
    <property type="match status" value="1"/>
</dbReference>
<dbReference type="InterPro" id="IPR023828">
    <property type="entry name" value="Peptidase_S8_Ser-AS"/>
</dbReference>
<evidence type="ECO:0000256" key="3">
    <source>
        <dbReference type="ARBA" id="ARBA00022525"/>
    </source>
</evidence>
<dbReference type="PANTHER" id="PTHR43806:SF65">
    <property type="entry name" value="SERINE PROTEASE APRX"/>
    <property type="match status" value="1"/>
</dbReference>
<evidence type="ECO:0000259" key="12">
    <source>
        <dbReference type="Pfam" id="PF05922"/>
    </source>
</evidence>
<evidence type="ECO:0000256" key="9">
    <source>
        <dbReference type="RuleBase" id="RU003355"/>
    </source>
</evidence>
<dbReference type="Pfam" id="PF02225">
    <property type="entry name" value="PA"/>
    <property type="match status" value="1"/>
</dbReference>
<dbReference type="InterPro" id="IPR034213">
    <property type="entry name" value="S8_Vpr-like"/>
</dbReference>
<dbReference type="EMBL" id="BMFT01000003">
    <property type="protein sequence ID" value="GGH34403.1"/>
    <property type="molecule type" value="Genomic_DNA"/>
</dbReference>
<dbReference type="InterPro" id="IPR023827">
    <property type="entry name" value="Peptidase_S8_Asp-AS"/>
</dbReference>
<dbReference type="InterPro" id="IPR050131">
    <property type="entry name" value="Peptidase_S8_subtilisin-like"/>
</dbReference>
<dbReference type="Proteomes" id="UP000659344">
    <property type="component" value="Unassembled WGS sequence"/>
</dbReference>
<evidence type="ECO:0000256" key="1">
    <source>
        <dbReference type="ARBA" id="ARBA00011073"/>
    </source>
</evidence>
<evidence type="ECO:0000256" key="6">
    <source>
        <dbReference type="ARBA" id="ARBA00022801"/>
    </source>
</evidence>
<dbReference type="Gene3D" id="3.50.30.30">
    <property type="match status" value="1"/>
</dbReference>
<dbReference type="PROSITE" id="PS51892">
    <property type="entry name" value="SUBTILASE"/>
    <property type="match status" value="1"/>
</dbReference>
<dbReference type="SUPFAM" id="SSF52025">
    <property type="entry name" value="PA domain"/>
    <property type="match status" value="1"/>
</dbReference>
<feature type="active site" description="Charge relay system" evidence="8">
    <location>
        <position position="610"/>
    </location>
</feature>
<keyword evidence="4 8" id="KW-0645">Protease</keyword>
<dbReference type="PANTHER" id="PTHR43806">
    <property type="entry name" value="PEPTIDASE S8"/>
    <property type="match status" value="1"/>
</dbReference>
<dbReference type="InterPro" id="IPR036852">
    <property type="entry name" value="Peptidase_S8/S53_dom_sf"/>
</dbReference>
<evidence type="ECO:0000256" key="7">
    <source>
        <dbReference type="ARBA" id="ARBA00022825"/>
    </source>
</evidence>
<comment type="similarity">
    <text evidence="1 8 9">Belongs to the peptidase S8 family.</text>
</comment>
<gene>
    <name evidence="14" type="primary">vpr</name>
    <name evidence="14" type="ORF">GCM10008013_40100</name>
</gene>
<evidence type="ECO:0000313" key="14">
    <source>
        <dbReference type="EMBL" id="GGH34403.1"/>
    </source>
</evidence>
<feature type="domain" description="PA" evidence="11">
    <location>
        <begin position="441"/>
        <end position="497"/>
    </location>
</feature>
<feature type="domain" description="Peptidase S8/S53" evidence="10">
    <location>
        <begin position="195"/>
        <end position="662"/>
    </location>
</feature>
<dbReference type="InterPro" id="IPR003137">
    <property type="entry name" value="PA_domain"/>
</dbReference>
<proteinExistence type="inferred from homology"/>
<dbReference type="Gene3D" id="3.40.50.200">
    <property type="entry name" value="Peptidase S8/S53 domain"/>
    <property type="match status" value="2"/>
</dbReference>
<comment type="caution">
    <text evidence="14">The sequence shown here is derived from an EMBL/GenBank/DDBJ whole genome shotgun (WGS) entry which is preliminary data.</text>
</comment>
<reference evidence="15" key="1">
    <citation type="journal article" date="2019" name="Int. J. Syst. Evol. Microbiol.">
        <title>The Global Catalogue of Microorganisms (GCM) 10K type strain sequencing project: providing services to taxonomists for standard genome sequencing and annotation.</title>
        <authorList>
            <consortium name="The Broad Institute Genomics Platform"/>
            <consortium name="The Broad Institute Genome Sequencing Center for Infectious Disease"/>
            <person name="Wu L."/>
            <person name="Ma J."/>
        </authorList>
    </citation>
    <scope>NUCLEOTIDE SEQUENCE [LARGE SCALE GENOMIC DNA]</scope>
    <source>
        <strain evidence="15">CGMCC 1.12769</strain>
    </source>
</reference>
<accession>A0ABQ1YS88</accession>
<keyword evidence="7 8" id="KW-0720">Serine protease</keyword>
<dbReference type="GO" id="GO:0006508">
    <property type="term" value="P:proteolysis"/>
    <property type="evidence" value="ECO:0007669"/>
    <property type="project" value="UniProtKB-KW"/>
</dbReference>
<evidence type="ECO:0000259" key="10">
    <source>
        <dbReference type="Pfam" id="PF00082"/>
    </source>
</evidence>
<feature type="domain" description="Inhibitor I9" evidence="12">
    <location>
        <begin position="95"/>
        <end position="162"/>
    </location>
</feature>
<dbReference type="InterPro" id="IPR037045">
    <property type="entry name" value="S8pro/Inhibitor_I9_sf"/>
</dbReference>
<organism evidence="14 15">
    <name type="scientific">Paenibacillus segetis</name>
    <dbReference type="NCBI Taxonomy" id="1325360"/>
    <lineage>
        <taxon>Bacteria</taxon>
        <taxon>Bacillati</taxon>
        <taxon>Bacillota</taxon>
        <taxon>Bacilli</taxon>
        <taxon>Bacillales</taxon>
        <taxon>Paenibacillaceae</taxon>
        <taxon>Paenibacillus</taxon>
    </lineage>
</organism>
<protein>
    <submittedName>
        <fullName evidence="14">Minor extracellular protease vpr</fullName>
    </submittedName>
</protein>
<evidence type="ECO:0000256" key="5">
    <source>
        <dbReference type="ARBA" id="ARBA00022729"/>
    </source>
</evidence>
<evidence type="ECO:0000256" key="2">
    <source>
        <dbReference type="ARBA" id="ARBA00022512"/>
    </source>
</evidence>
<feature type="active site" description="Charge relay system" evidence="8">
    <location>
        <position position="255"/>
    </location>
</feature>
<keyword evidence="6 8" id="KW-0378">Hydrolase</keyword>
<dbReference type="CDD" id="cd07474">
    <property type="entry name" value="Peptidases_S8_subtilisin_Vpr-like"/>
    <property type="match status" value="1"/>
</dbReference>
<dbReference type="Pfam" id="PF00082">
    <property type="entry name" value="Peptidase_S8"/>
    <property type="match status" value="1"/>
</dbReference>
<keyword evidence="3" id="KW-0964">Secreted</keyword>
<dbReference type="Pfam" id="PF06280">
    <property type="entry name" value="fn3_5"/>
    <property type="match status" value="1"/>
</dbReference>
<keyword evidence="15" id="KW-1185">Reference proteome</keyword>
<keyword evidence="5" id="KW-0732">Signal</keyword>
<evidence type="ECO:0000313" key="15">
    <source>
        <dbReference type="Proteomes" id="UP000659344"/>
    </source>
</evidence>
<evidence type="ECO:0000256" key="4">
    <source>
        <dbReference type="ARBA" id="ARBA00022670"/>
    </source>
</evidence>
<evidence type="ECO:0000259" key="13">
    <source>
        <dbReference type="Pfam" id="PF06280"/>
    </source>
</evidence>
<dbReference type="Gene3D" id="3.30.70.80">
    <property type="entry name" value="Peptidase S8 propeptide/proteinase inhibitor I9"/>
    <property type="match status" value="1"/>
</dbReference>
<keyword evidence="2" id="KW-0134">Cell wall</keyword>
<feature type="active site" description="Charge relay system" evidence="8">
    <location>
        <position position="204"/>
    </location>
</feature>
<dbReference type="InterPro" id="IPR000209">
    <property type="entry name" value="Peptidase_S8/S53_dom"/>
</dbReference>
<feature type="domain" description="C5a peptidase/Subtilisin-like protease SBT2-like Fn3-like" evidence="13">
    <location>
        <begin position="696"/>
        <end position="795"/>
    </location>
</feature>
<dbReference type="PRINTS" id="PR00723">
    <property type="entry name" value="SUBTILISIN"/>
</dbReference>